<dbReference type="SUPFAM" id="SSF53756">
    <property type="entry name" value="UDP-Glycosyltransferase/glycogen phosphorylase"/>
    <property type="match status" value="1"/>
</dbReference>
<dbReference type="CAZy" id="GT4">
    <property type="family name" value="Glycosyltransferase Family 4"/>
</dbReference>
<dbReference type="EMBL" id="CP000301">
    <property type="protein sequence ID" value="ABD85710.1"/>
    <property type="molecule type" value="Genomic_DNA"/>
</dbReference>
<reference evidence="1" key="1">
    <citation type="submission" date="2006-03" db="EMBL/GenBank/DDBJ databases">
        <title>Complete sequence of Rhodopseudomonas palustris BisB18.</title>
        <authorList>
            <consortium name="US DOE Joint Genome Institute"/>
            <person name="Copeland A."/>
            <person name="Lucas S."/>
            <person name="Lapidus A."/>
            <person name="Barry K."/>
            <person name="Detter J.C."/>
            <person name="Glavina del Rio T."/>
            <person name="Hammon N."/>
            <person name="Israni S."/>
            <person name="Dalin E."/>
            <person name="Tice H."/>
            <person name="Pitluck S."/>
            <person name="Chain P."/>
            <person name="Malfatti S."/>
            <person name="Shin M."/>
            <person name="Vergez L."/>
            <person name="Schmutz J."/>
            <person name="Larimer F."/>
            <person name="Land M."/>
            <person name="Hauser L."/>
            <person name="Pelletier D.A."/>
            <person name="Kyrpides N."/>
            <person name="Anderson I."/>
            <person name="Oda Y."/>
            <person name="Harwood C.S."/>
            <person name="Richardson P."/>
        </authorList>
    </citation>
    <scope>NUCLEOTIDE SEQUENCE [LARGE SCALE GENOMIC DNA]</scope>
    <source>
        <strain evidence="1">BisB18</strain>
    </source>
</reference>
<dbReference type="eggNOG" id="COG2227">
    <property type="taxonomic scope" value="Bacteria"/>
</dbReference>
<sequence length="368" mass="41336">MRVMPPSLGVYGPGPRDRSGVATYIAESLEHLQPFFRTHWVANGETWISPNQFDYALYHIGNNELHRSSLRAAMLRPGVSLLHEYLHLDLYFQVWEDISEARQREILSELARKSGLSARSASHFVEQANARGIDPYAIDIGIERYVVEASKVGLVHSSGVAQRLRERYRRSQIEAVPFPVRPWGDYDRSIPEKFGIHKNMFVFGAFGFIGEYKCIPLILDAWQNWRGKPANVVLLLAGERQFTINTEFEGVIETGWLDSQTFNALIQRTDCGVQLRKPSLGETSGPAAAFCAHNRPVVLSDTPEMRGIGIGKNARFLNVNAGNEELLALMQALYEGRGDKRAGYIEEFAWSLWAKRVHSCVTGAAMGI</sequence>
<dbReference type="STRING" id="316056.RPC_0135"/>
<dbReference type="AlphaFoldDB" id="Q21D26"/>
<gene>
    <name evidence="1" type="ordered locus">RPC_0135</name>
</gene>
<dbReference type="KEGG" id="rpc:RPC_0135"/>
<dbReference type="Gene3D" id="3.40.50.2000">
    <property type="entry name" value="Glycogen Phosphorylase B"/>
    <property type="match status" value="1"/>
</dbReference>
<organism evidence="1">
    <name type="scientific">Rhodopseudomonas palustris (strain BisB18)</name>
    <dbReference type="NCBI Taxonomy" id="316056"/>
    <lineage>
        <taxon>Bacteria</taxon>
        <taxon>Pseudomonadati</taxon>
        <taxon>Pseudomonadota</taxon>
        <taxon>Alphaproteobacteria</taxon>
        <taxon>Hyphomicrobiales</taxon>
        <taxon>Nitrobacteraceae</taxon>
        <taxon>Rhodopseudomonas</taxon>
    </lineage>
</organism>
<evidence type="ECO:0000313" key="1">
    <source>
        <dbReference type="EMBL" id="ABD85710.1"/>
    </source>
</evidence>
<name>Q21D26_RHOPB</name>
<proteinExistence type="predicted"/>
<protein>
    <submittedName>
        <fullName evidence="1">Uncharacterized protein</fullName>
    </submittedName>
</protein>
<accession>Q21D26</accession>
<dbReference type="HOGENOM" id="CLU_752017_0_0_5"/>